<dbReference type="GO" id="GO:0006355">
    <property type="term" value="P:regulation of DNA-templated transcription"/>
    <property type="evidence" value="ECO:0007669"/>
    <property type="project" value="InterPro"/>
</dbReference>
<organism evidence="2">
    <name type="scientific">uncultured Rubrobacteraceae bacterium</name>
    <dbReference type="NCBI Taxonomy" id="349277"/>
    <lineage>
        <taxon>Bacteria</taxon>
        <taxon>Bacillati</taxon>
        <taxon>Actinomycetota</taxon>
        <taxon>Rubrobacteria</taxon>
        <taxon>Rubrobacterales</taxon>
        <taxon>Rubrobacteraceae</taxon>
        <taxon>environmental samples</taxon>
    </lineage>
</organism>
<feature type="compositionally biased region" description="Low complexity" evidence="1">
    <location>
        <begin position="55"/>
        <end position="75"/>
    </location>
</feature>
<gene>
    <name evidence="2" type="ORF">AVDCRST_MAG01-01-4951</name>
</gene>
<protein>
    <submittedName>
        <fullName evidence="2">Uncharacterized protein</fullName>
    </submittedName>
</protein>
<evidence type="ECO:0000256" key="1">
    <source>
        <dbReference type="SAM" id="MobiDB-lite"/>
    </source>
</evidence>
<proteinExistence type="predicted"/>
<accession>A0A6J4QZA2</accession>
<dbReference type="InterPro" id="IPR013321">
    <property type="entry name" value="Arc_rbn_hlx_hlx"/>
</dbReference>
<dbReference type="Gene3D" id="1.10.1220.10">
    <property type="entry name" value="Met repressor-like"/>
    <property type="match status" value="1"/>
</dbReference>
<name>A0A6J4QZA2_9ACTN</name>
<reference evidence="2" key="1">
    <citation type="submission" date="2020-02" db="EMBL/GenBank/DDBJ databases">
        <authorList>
            <person name="Meier V. D."/>
        </authorList>
    </citation>
    <scope>NUCLEOTIDE SEQUENCE</scope>
    <source>
        <strain evidence="2">AVDCRST_MAG01</strain>
    </source>
</reference>
<dbReference type="EMBL" id="CADCUW010000647">
    <property type="protein sequence ID" value="CAA9454141.1"/>
    <property type="molecule type" value="Genomic_DNA"/>
</dbReference>
<dbReference type="AlphaFoldDB" id="A0A6J4QZA2"/>
<evidence type="ECO:0000313" key="2">
    <source>
        <dbReference type="EMBL" id="CAA9454141.1"/>
    </source>
</evidence>
<sequence length="103" mass="10937">MARKKMTTYVDEDLLRSAKIVAAKRDGKIYEVFEEALRRYLQGASSGEADGGGASLADALSGRPGGARRAPGEPGVPREEAARLPEGGTLSDAVLAEREGRDY</sequence>
<feature type="region of interest" description="Disordered" evidence="1">
    <location>
        <begin position="44"/>
        <end position="103"/>
    </location>
</feature>